<name>A0AAV1FFW5_XYRNO</name>
<sequence length="166" mass="19294">MLEAEKVTLEQKVKDLQKYVSRSAEEESSCKLQETDSKDLQQVELLEAEKIALEQQVKDLQEEVSRRAEEISINTKKTQELQDSLQSLNAQLVTERYWNVALQNNRQDLCLRLRCADQRYSKQAEQLEAEKLALEKKLKDLQEDGVSRRAEDETSDTEGNQEHKNL</sequence>
<accession>A0AAV1FFW5</accession>
<organism evidence="3 4">
    <name type="scientific">Xyrichtys novacula</name>
    <name type="common">Pearly razorfish</name>
    <name type="synonym">Hemipteronotus novacula</name>
    <dbReference type="NCBI Taxonomy" id="13765"/>
    <lineage>
        <taxon>Eukaryota</taxon>
        <taxon>Metazoa</taxon>
        <taxon>Chordata</taxon>
        <taxon>Craniata</taxon>
        <taxon>Vertebrata</taxon>
        <taxon>Euteleostomi</taxon>
        <taxon>Actinopterygii</taxon>
        <taxon>Neopterygii</taxon>
        <taxon>Teleostei</taxon>
        <taxon>Neoteleostei</taxon>
        <taxon>Acanthomorphata</taxon>
        <taxon>Eupercaria</taxon>
        <taxon>Labriformes</taxon>
        <taxon>Labridae</taxon>
        <taxon>Xyrichtys</taxon>
    </lineage>
</organism>
<dbReference type="AlphaFoldDB" id="A0AAV1FFW5"/>
<keyword evidence="1" id="KW-0175">Coiled coil</keyword>
<protein>
    <submittedName>
        <fullName evidence="3">Uncharacterized protein</fullName>
    </submittedName>
</protein>
<feature type="coiled-coil region" evidence="1">
    <location>
        <begin position="43"/>
        <end position="70"/>
    </location>
</feature>
<dbReference type="Proteomes" id="UP001178508">
    <property type="component" value="Chromosome 7"/>
</dbReference>
<feature type="compositionally biased region" description="Basic and acidic residues" evidence="2">
    <location>
        <begin position="142"/>
        <end position="152"/>
    </location>
</feature>
<evidence type="ECO:0000313" key="3">
    <source>
        <dbReference type="EMBL" id="CAJ1059654.1"/>
    </source>
</evidence>
<reference evidence="3" key="1">
    <citation type="submission" date="2023-08" db="EMBL/GenBank/DDBJ databases">
        <authorList>
            <person name="Alioto T."/>
            <person name="Alioto T."/>
            <person name="Gomez Garrido J."/>
        </authorList>
    </citation>
    <scope>NUCLEOTIDE SEQUENCE</scope>
</reference>
<gene>
    <name evidence="3" type="ORF">XNOV1_A035853</name>
</gene>
<dbReference type="EMBL" id="OY660870">
    <property type="protein sequence ID" value="CAJ1059654.1"/>
    <property type="molecule type" value="Genomic_DNA"/>
</dbReference>
<evidence type="ECO:0000256" key="1">
    <source>
        <dbReference type="SAM" id="Coils"/>
    </source>
</evidence>
<feature type="region of interest" description="Disordered" evidence="2">
    <location>
        <begin position="142"/>
        <end position="166"/>
    </location>
</feature>
<evidence type="ECO:0000313" key="4">
    <source>
        <dbReference type="Proteomes" id="UP001178508"/>
    </source>
</evidence>
<keyword evidence="4" id="KW-1185">Reference proteome</keyword>
<proteinExistence type="predicted"/>
<evidence type="ECO:0000256" key="2">
    <source>
        <dbReference type="SAM" id="MobiDB-lite"/>
    </source>
</evidence>